<dbReference type="AlphaFoldDB" id="A0A177WTW6"/>
<protein>
    <submittedName>
        <fullName evidence="2">Uncharacterized protein</fullName>
    </submittedName>
</protein>
<dbReference type="EMBL" id="DS022309">
    <property type="protein sequence ID" value="OAJ43266.1"/>
    <property type="molecule type" value="Genomic_DNA"/>
</dbReference>
<evidence type="ECO:0000313" key="2">
    <source>
        <dbReference type="EMBL" id="OAJ43266.1"/>
    </source>
</evidence>
<dbReference type="VEuPathDB" id="FungiDB:BDEG_26638"/>
<evidence type="ECO:0000256" key="1">
    <source>
        <dbReference type="SAM" id="Phobius"/>
    </source>
</evidence>
<gene>
    <name evidence="2" type="ORF">BDEG_26638</name>
</gene>
<sequence length="206" mass="23079">MQSFTLLKVIVFLIIPIQVVFCNTAKLVFLYPPSLSNVLVNSKLFIDPLIVKSLSLRSPLRWPYDYTEPIQLQTFPLEQHQQYATMYILIQDIQSTSEIRVNWPATDPTDFNLELICSSSKCTEIMVKIQARCSGVAVPNHSDGLHAQAHFVRFSVVLERVYLGVIPESTIGSITLIAILISLVIGSFAKALSLLQRSTSPNLKTE</sequence>
<keyword evidence="1" id="KW-0472">Membrane</keyword>
<reference evidence="2 3" key="2">
    <citation type="submission" date="2016-05" db="EMBL/GenBank/DDBJ databases">
        <title>Lineage-specific infection strategies underlie the spectrum of fungal disease in amphibians.</title>
        <authorList>
            <person name="Cuomo C.A."/>
            <person name="Farrer R.A."/>
            <person name="James T."/>
            <person name="Longcore J."/>
            <person name="Birren B."/>
        </authorList>
    </citation>
    <scope>NUCLEOTIDE SEQUENCE [LARGE SCALE GENOMIC DNA]</scope>
    <source>
        <strain evidence="2 3">JEL423</strain>
    </source>
</reference>
<reference evidence="2 3" key="1">
    <citation type="submission" date="2006-10" db="EMBL/GenBank/DDBJ databases">
        <title>The Genome Sequence of Batrachochytrium dendrobatidis JEL423.</title>
        <authorList>
            <consortium name="The Broad Institute Genome Sequencing Platform"/>
            <person name="Birren B."/>
            <person name="Lander E."/>
            <person name="Galagan J."/>
            <person name="Cuomo C."/>
            <person name="Devon K."/>
            <person name="Jaffe D."/>
            <person name="Butler J."/>
            <person name="Alvarez P."/>
            <person name="Gnerre S."/>
            <person name="Grabherr M."/>
            <person name="Kleber M."/>
            <person name="Mauceli E."/>
            <person name="Brockman W."/>
            <person name="Young S."/>
            <person name="LaButti K."/>
            <person name="Sykes S."/>
            <person name="DeCaprio D."/>
            <person name="Crawford M."/>
            <person name="Koehrsen M."/>
            <person name="Engels R."/>
            <person name="Montgomery P."/>
            <person name="Pearson M."/>
            <person name="Howarth C."/>
            <person name="Larson L."/>
            <person name="White J."/>
            <person name="O'Leary S."/>
            <person name="Kodira C."/>
            <person name="Zeng Q."/>
            <person name="Yandava C."/>
            <person name="Alvarado L."/>
            <person name="Longcore J."/>
            <person name="James T."/>
        </authorList>
    </citation>
    <scope>NUCLEOTIDE SEQUENCE [LARGE SCALE GENOMIC DNA]</scope>
    <source>
        <strain evidence="2 3">JEL423</strain>
    </source>
</reference>
<dbReference type="Proteomes" id="UP000077115">
    <property type="component" value="Unassembled WGS sequence"/>
</dbReference>
<proteinExistence type="predicted"/>
<keyword evidence="1" id="KW-1133">Transmembrane helix</keyword>
<dbReference type="OrthoDB" id="10611873at2759"/>
<keyword evidence="1" id="KW-0812">Transmembrane</keyword>
<accession>A0A177WTW6</accession>
<name>A0A177WTW6_BATDL</name>
<feature type="transmembrane region" description="Helical" evidence="1">
    <location>
        <begin position="174"/>
        <end position="195"/>
    </location>
</feature>
<organism evidence="2 3">
    <name type="scientific">Batrachochytrium dendrobatidis (strain JEL423)</name>
    <dbReference type="NCBI Taxonomy" id="403673"/>
    <lineage>
        <taxon>Eukaryota</taxon>
        <taxon>Fungi</taxon>
        <taxon>Fungi incertae sedis</taxon>
        <taxon>Chytridiomycota</taxon>
        <taxon>Chytridiomycota incertae sedis</taxon>
        <taxon>Chytridiomycetes</taxon>
        <taxon>Rhizophydiales</taxon>
        <taxon>Rhizophydiales incertae sedis</taxon>
        <taxon>Batrachochytrium</taxon>
    </lineage>
</organism>
<evidence type="ECO:0000313" key="3">
    <source>
        <dbReference type="Proteomes" id="UP000077115"/>
    </source>
</evidence>